<evidence type="ECO:0000313" key="2">
    <source>
        <dbReference type="Proteomes" id="UP000295075"/>
    </source>
</evidence>
<evidence type="ECO:0000313" key="1">
    <source>
        <dbReference type="EMBL" id="TDC16122.1"/>
    </source>
</evidence>
<gene>
    <name evidence="1" type="ORF">E1261_39535</name>
</gene>
<dbReference type="EMBL" id="SMKA01000321">
    <property type="protein sequence ID" value="TDC16122.1"/>
    <property type="molecule type" value="Genomic_DNA"/>
</dbReference>
<accession>A0A4R4P7H9</accession>
<dbReference type="OrthoDB" id="3822696at2"/>
<comment type="caution">
    <text evidence="1">The sequence shown here is derived from an EMBL/GenBank/DDBJ whole genome shotgun (WGS) entry which is preliminary data.</text>
</comment>
<keyword evidence="2" id="KW-1185">Reference proteome</keyword>
<name>A0A4R4P7H9_9ACTN</name>
<dbReference type="Proteomes" id="UP000295075">
    <property type="component" value="Unassembled WGS sequence"/>
</dbReference>
<reference evidence="1 2" key="1">
    <citation type="submission" date="2019-03" db="EMBL/GenBank/DDBJ databases">
        <title>Draft genome sequences of novel Actinobacteria.</title>
        <authorList>
            <person name="Sahin N."/>
            <person name="Ay H."/>
            <person name="Saygin H."/>
        </authorList>
    </citation>
    <scope>NUCLEOTIDE SEQUENCE [LARGE SCALE GENOMIC DNA]</scope>
    <source>
        <strain evidence="1 2">JCM 30547</strain>
    </source>
</reference>
<organism evidence="1 2">
    <name type="scientific">Kribbella albertanoniae</name>
    <dbReference type="NCBI Taxonomy" id="1266829"/>
    <lineage>
        <taxon>Bacteria</taxon>
        <taxon>Bacillati</taxon>
        <taxon>Actinomycetota</taxon>
        <taxon>Actinomycetes</taxon>
        <taxon>Propionibacteriales</taxon>
        <taxon>Kribbellaceae</taxon>
        <taxon>Kribbella</taxon>
    </lineage>
</organism>
<dbReference type="AlphaFoldDB" id="A0A4R4P7H9"/>
<proteinExistence type="predicted"/>
<sequence>MPKQDLNPKERSVLLTLLAEGREMSNADLQEVAGLKLDGTSRLRLNDLKLVDSEKRGRLFVHSLTEQGAAWCEDELSVERPARAGAFGGALYAILGSLQRYVRRSGLHLAEVFQAPSGPDLPQRVRDSYQRLSKRPGESWISLAALREDLADVPRNELDEVLEEMSLTAGVHVQAEANQQSLTEADHDAAVRFGGSSRHILKIERP</sequence>
<dbReference type="RefSeq" id="WP_132414885.1">
    <property type="nucleotide sequence ID" value="NZ_SMKA01000321.1"/>
</dbReference>
<protein>
    <submittedName>
        <fullName evidence="1">Uncharacterized protein</fullName>
    </submittedName>
</protein>